<sequence length="338" mass="39362">MSLFVNFLHQWPAYCKHQVVNNIVKEWKKFASKIMPTKIFSAQTASTIDFDSNPDQLIKSALDFYATNLSQWISQQSSFGIIYQYPCKSQHDDHYLDSKLDQNLSMVLFCPKTETLKIQQMLTRTRFHWYRKLSKSPMKSGFESKLNENIFEIGYEPKQLSKSILLDRIEFNFNYNDQQRLNNMDIIFCNSNLGNCLLAFLDDCFTPTTINDHDKKVVMKLNPLLVPFKLAINIDSMGCKAIGQRKLLEVAQHLIDLLEEHSETITIFPFASDNPITIDQCDRLAVKYCIILKEETLRNGIIYLRNRDTGISEQVHISNLLKTILFYLQPDKLITYKD</sequence>
<dbReference type="CTD" id="11232"/>
<gene>
    <name evidence="2" type="primary">LOC113790466</name>
</gene>
<protein>
    <submittedName>
        <fullName evidence="2">DNA polymerase subunit gamma-2, mitochondrial-like</fullName>
    </submittedName>
</protein>
<dbReference type="AlphaFoldDB" id="A0A6P6XRB9"/>
<dbReference type="Pfam" id="PF03129">
    <property type="entry name" value="HGTP_anticodon"/>
    <property type="match status" value="1"/>
</dbReference>
<dbReference type="InParanoid" id="A0A6P6XRB9"/>
<accession>A0A6P6XRB9</accession>
<evidence type="ECO:0000313" key="2">
    <source>
        <dbReference type="RefSeq" id="XP_027195940.1"/>
    </source>
</evidence>
<proteinExistence type="predicted"/>
<organism evidence="1 2">
    <name type="scientific">Dermatophagoides pteronyssinus</name>
    <name type="common">European house dust mite</name>
    <dbReference type="NCBI Taxonomy" id="6956"/>
    <lineage>
        <taxon>Eukaryota</taxon>
        <taxon>Metazoa</taxon>
        <taxon>Ecdysozoa</taxon>
        <taxon>Arthropoda</taxon>
        <taxon>Chelicerata</taxon>
        <taxon>Arachnida</taxon>
        <taxon>Acari</taxon>
        <taxon>Acariformes</taxon>
        <taxon>Sarcoptiformes</taxon>
        <taxon>Astigmata</taxon>
        <taxon>Psoroptidia</taxon>
        <taxon>Analgoidea</taxon>
        <taxon>Pyroglyphidae</taxon>
        <taxon>Dermatophagoidinae</taxon>
        <taxon>Dermatophagoides</taxon>
    </lineage>
</organism>
<keyword evidence="1" id="KW-1185">Reference proteome</keyword>
<dbReference type="InterPro" id="IPR004154">
    <property type="entry name" value="Anticodon-bd"/>
</dbReference>
<dbReference type="KEGG" id="dpte:113790466"/>
<name>A0A6P6XRB9_DERPT</name>
<dbReference type="OrthoDB" id="5394539at2759"/>
<dbReference type="GeneID" id="113790466"/>
<dbReference type="OMA" id="DEMGIMF"/>
<evidence type="ECO:0000313" key="1">
    <source>
        <dbReference type="Proteomes" id="UP000515146"/>
    </source>
</evidence>
<reference evidence="2" key="1">
    <citation type="submission" date="2025-08" db="UniProtKB">
        <authorList>
            <consortium name="RefSeq"/>
        </authorList>
    </citation>
    <scope>IDENTIFICATION</scope>
    <source>
        <strain evidence="2">Airmid</strain>
    </source>
</reference>
<dbReference type="InterPro" id="IPR036621">
    <property type="entry name" value="Anticodon-bd_dom_sf"/>
</dbReference>
<dbReference type="Gene3D" id="3.40.50.800">
    <property type="entry name" value="Anticodon-binding domain"/>
    <property type="match status" value="1"/>
</dbReference>
<dbReference type="SUPFAM" id="SSF52954">
    <property type="entry name" value="Class II aaRS ABD-related"/>
    <property type="match status" value="1"/>
</dbReference>
<dbReference type="RefSeq" id="XP_027195940.1">
    <property type="nucleotide sequence ID" value="XM_027340139.1"/>
</dbReference>
<dbReference type="Proteomes" id="UP000515146">
    <property type="component" value="Unplaced"/>
</dbReference>